<gene>
    <name evidence="2" type="ORF">CKO28_05265</name>
</gene>
<dbReference type="Pfam" id="PF00107">
    <property type="entry name" value="ADH_zinc_N"/>
    <property type="match status" value="1"/>
</dbReference>
<evidence type="ECO:0000313" key="2">
    <source>
        <dbReference type="EMBL" id="MBK1667439.1"/>
    </source>
</evidence>
<dbReference type="SUPFAM" id="SSF51735">
    <property type="entry name" value="NAD(P)-binding Rossmann-fold domains"/>
    <property type="match status" value="1"/>
</dbReference>
<accession>A0ABS1DB45</accession>
<dbReference type="SUPFAM" id="SSF50129">
    <property type="entry name" value="GroES-like"/>
    <property type="match status" value="1"/>
</dbReference>
<feature type="domain" description="Enoyl reductase (ER)" evidence="1">
    <location>
        <begin position="10"/>
        <end position="323"/>
    </location>
</feature>
<dbReference type="CDD" id="cd08241">
    <property type="entry name" value="QOR1"/>
    <property type="match status" value="1"/>
</dbReference>
<evidence type="ECO:0000313" key="3">
    <source>
        <dbReference type="Proteomes" id="UP001296873"/>
    </source>
</evidence>
<dbReference type="Proteomes" id="UP001296873">
    <property type="component" value="Unassembled WGS sequence"/>
</dbReference>
<keyword evidence="3" id="KW-1185">Reference proteome</keyword>
<dbReference type="EMBL" id="NRRL01000007">
    <property type="protein sequence ID" value="MBK1667439.1"/>
    <property type="molecule type" value="Genomic_DNA"/>
</dbReference>
<sequence>MRRIACREHGALDTLTLETDAPVPEPGPGAVAIEVAAAGLNYADTLMVAGSYQATPEPPFAPGLEVAGTVRARGPGVDSPTPGQRVLAILDSGGFAEVAVARAADVFALPEAMDMATAAGCPITYGTAHGALVWRAQLKRGETLLVHGAAGGAGLAAVEVGKALGARVIATAGGPEKTAIAAAHGADHTIDHKAQDIRAAVKQVTDGHGADVVFDPVGGEVFDASMRCIAWCGRIVVIGFASGTVPRPKANHLLVKNVSVMGLYWGSYRARAPELMRRQFEDLFAWYGSGRLHPRISRTYPLQDAVQALSDLKGRKATGKLVVQVRDG</sequence>
<proteinExistence type="predicted"/>
<reference evidence="2 3" key="1">
    <citation type="journal article" date="2020" name="Microorganisms">
        <title>Osmotic Adaptation and Compatible Solute Biosynthesis of Phototrophic Bacteria as Revealed from Genome Analyses.</title>
        <authorList>
            <person name="Imhoff J.F."/>
            <person name="Rahn T."/>
            <person name="Kunzel S."/>
            <person name="Keller A."/>
            <person name="Neulinger S.C."/>
        </authorList>
    </citation>
    <scope>NUCLEOTIDE SEQUENCE [LARGE SCALE GENOMIC DNA]</scope>
    <source>
        <strain evidence="2 3">DSM 9895</strain>
    </source>
</reference>
<dbReference type="InterPro" id="IPR020843">
    <property type="entry name" value="ER"/>
</dbReference>
<dbReference type="SMART" id="SM00829">
    <property type="entry name" value="PKS_ER"/>
    <property type="match status" value="1"/>
</dbReference>
<dbReference type="InterPro" id="IPR011032">
    <property type="entry name" value="GroES-like_sf"/>
</dbReference>
<organism evidence="2 3">
    <name type="scientific">Rhodovibrio sodomensis</name>
    <dbReference type="NCBI Taxonomy" id="1088"/>
    <lineage>
        <taxon>Bacteria</taxon>
        <taxon>Pseudomonadati</taxon>
        <taxon>Pseudomonadota</taxon>
        <taxon>Alphaproteobacteria</taxon>
        <taxon>Rhodospirillales</taxon>
        <taxon>Rhodovibrionaceae</taxon>
        <taxon>Rhodovibrio</taxon>
    </lineage>
</organism>
<dbReference type="Gene3D" id="3.90.180.10">
    <property type="entry name" value="Medium-chain alcohol dehydrogenases, catalytic domain"/>
    <property type="match status" value="1"/>
</dbReference>
<name>A0ABS1DB45_9PROT</name>
<dbReference type="RefSeq" id="WP_200339550.1">
    <property type="nucleotide sequence ID" value="NZ_NRRL01000007.1"/>
</dbReference>
<evidence type="ECO:0000259" key="1">
    <source>
        <dbReference type="SMART" id="SM00829"/>
    </source>
</evidence>
<protein>
    <submittedName>
        <fullName evidence="2">Zinc-binding dehydrogenase</fullName>
    </submittedName>
</protein>
<dbReference type="InterPro" id="IPR036291">
    <property type="entry name" value="NAD(P)-bd_dom_sf"/>
</dbReference>
<dbReference type="InterPro" id="IPR051397">
    <property type="entry name" value="Zn-ADH-like_protein"/>
</dbReference>
<dbReference type="InterPro" id="IPR013149">
    <property type="entry name" value="ADH-like_C"/>
</dbReference>
<comment type="caution">
    <text evidence="2">The sequence shown here is derived from an EMBL/GenBank/DDBJ whole genome shotgun (WGS) entry which is preliminary data.</text>
</comment>
<dbReference type="InterPro" id="IPR013154">
    <property type="entry name" value="ADH-like_N"/>
</dbReference>
<dbReference type="Pfam" id="PF08240">
    <property type="entry name" value="ADH_N"/>
    <property type="match status" value="1"/>
</dbReference>
<dbReference type="PANTHER" id="PTHR43677">
    <property type="entry name" value="SHORT-CHAIN DEHYDROGENASE/REDUCTASE"/>
    <property type="match status" value="1"/>
</dbReference>
<dbReference type="Gene3D" id="3.40.50.720">
    <property type="entry name" value="NAD(P)-binding Rossmann-like Domain"/>
    <property type="match status" value="1"/>
</dbReference>
<dbReference type="PANTHER" id="PTHR43677:SF4">
    <property type="entry name" value="QUINONE OXIDOREDUCTASE-LIKE PROTEIN 2"/>
    <property type="match status" value="1"/>
</dbReference>